<organism evidence="19 20">
    <name type="scientific">Kocuria subflava</name>
    <dbReference type="NCBI Taxonomy" id="1736139"/>
    <lineage>
        <taxon>Bacteria</taxon>
        <taxon>Bacillati</taxon>
        <taxon>Actinomycetota</taxon>
        <taxon>Actinomycetes</taxon>
        <taxon>Micrococcales</taxon>
        <taxon>Micrococcaceae</taxon>
        <taxon>Kocuria</taxon>
    </lineage>
</organism>
<keyword evidence="14" id="KW-0963">Cytoplasm</keyword>
<dbReference type="PANTHER" id="PTHR43020:SF2">
    <property type="entry name" value="MITOCHONDRIAL TRNA METHYLTHIOTRANSFERASE CDK5RAP1"/>
    <property type="match status" value="1"/>
</dbReference>
<feature type="binding site" evidence="14">
    <location>
        <position position="118"/>
    </location>
    <ligand>
        <name>[4Fe-4S] cluster</name>
        <dbReference type="ChEBI" id="CHEBI:49883"/>
        <label>1</label>
    </ligand>
</feature>
<sequence>MTDVDAQVTAGSAHTQTTSTPRTGPSTQAPEIPVLDSPRSFEVRTFGCQMNVHDSERINGLLETAGYTPVRDGEDPDLVVFNTCAVRENADNKLYGHLSQLVPQKQKNKDFQVAVGGCLAQKDQDTILKKSPVVDVVFGTHNIGSLPVLLERARHNEEAEIEILESLETFPSALPTKRDQAYAGWVSISVGCNNTCTFCIVPSLRGKEEDRRPGDILAEVQALVDQGAVEVTLLGQNVNSYGVSFGDRQAFSKLLRACGEIQGLERVRFTSPHPAAFTDDVIDAMAQTPNVMPQLHMPLQSGSDRVLKDMRRSYRSKKFLGILEKVRDQIPQAAITTDIIVGFPGETEEDFQDTMRVVEESRFSMAYTFQYSVRPGTPAGEREDQLPKAVVQERFERLVALQDRIAAEENAALVGRTVELLVTANAGKKSGETHRLSGRAQDQRLVHFSVPEGAEAPRPGDFVTVPVTQAAAYHLIADPAADQYHLRRARGGDAWEREQAQSCGTGSGAAGSTKAGQVNLGMPTLPVAAAPVNGG</sequence>
<evidence type="ECO:0000256" key="14">
    <source>
        <dbReference type="HAMAP-Rule" id="MF_01864"/>
    </source>
</evidence>
<dbReference type="SMART" id="SM00729">
    <property type="entry name" value="Elp3"/>
    <property type="match status" value="1"/>
</dbReference>
<feature type="binding site" evidence="14">
    <location>
        <position position="192"/>
    </location>
    <ligand>
        <name>[4Fe-4S] cluster</name>
        <dbReference type="ChEBI" id="CHEBI:49883"/>
        <label>2</label>
        <note>4Fe-4S-S-AdoMet</note>
    </ligand>
</feature>
<dbReference type="PROSITE" id="PS51918">
    <property type="entry name" value="RADICAL_SAM"/>
    <property type="match status" value="1"/>
</dbReference>
<evidence type="ECO:0000256" key="15">
    <source>
        <dbReference type="SAM" id="MobiDB-lite"/>
    </source>
</evidence>
<dbReference type="SFLD" id="SFLDG01061">
    <property type="entry name" value="methylthiotransferase"/>
    <property type="match status" value="1"/>
</dbReference>
<feature type="domain" description="MTTase N-terminal" evidence="17">
    <location>
        <begin position="39"/>
        <end position="155"/>
    </location>
</feature>
<dbReference type="PROSITE" id="PS01278">
    <property type="entry name" value="MTTASE_RADICAL"/>
    <property type="match status" value="1"/>
</dbReference>
<evidence type="ECO:0000256" key="5">
    <source>
        <dbReference type="ARBA" id="ARBA00022694"/>
    </source>
</evidence>
<keyword evidence="2 14" id="KW-0004">4Fe-4S</keyword>
<gene>
    <name evidence="14 19" type="primary">miaB</name>
    <name evidence="19" type="ORF">GTW58_07130</name>
</gene>
<evidence type="ECO:0000256" key="13">
    <source>
        <dbReference type="ARBA" id="ARBA00081141"/>
    </source>
</evidence>
<evidence type="ECO:0000256" key="1">
    <source>
        <dbReference type="ARBA" id="ARBA00003234"/>
    </source>
</evidence>
<dbReference type="InterPro" id="IPR058240">
    <property type="entry name" value="rSAM_sf"/>
</dbReference>
<dbReference type="GO" id="GO:0005829">
    <property type="term" value="C:cytosol"/>
    <property type="evidence" value="ECO:0007669"/>
    <property type="project" value="TreeGrafter"/>
</dbReference>
<feature type="domain" description="Radical SAM core" evidence="18">
    <location>
        <begin position="178"/>
        <end position="408"/>
    </location>
</feature>
<dbReference type="SFLD" id="SFLDF00273">
    <property type="entry name" value="(dimethylallyl)adenosine_tRNA"/>
    <property type="match status" value="1"/>
</dbReference>
<dbReference type="PROSITE" id="PS51449">
    <property type="entry name" value="MTTASE_N"/>
    <property type="match status" value="1"/>
</dbReference>
<keyword evidence="5 14" id="KW-0819">tRNA processing</keyword>
<comment type="caution">
    <text evidence="19">The sequence shown here is derived from an EMBL/GenBank/DDBJ whole genome shotgun (WGS) entry which is preliminary data.</text>
</comment>
<dbReference type="InterPro" id="IPR002792">
    <property type="entry name" value="TRAM_dom"/>
</dbReference>
<dbReference type="FunFam" id="3.40.50.12160:FF:000003">
    <property type="entry name" value="CDK5 regulatory subunit-associated protein 1"/>
    <property type="match status" value="1"/>
</dbReference>
<dbReference type="SUPFAM" id="SSF102114">
    <property type="entry name" value="Radical SAM enzymes"/>
    <property type="match status" value="1"/>
</dbReference>
<dbReference type="InterPro" id="IPR013848">
    <property type="entry name" value="Methylthiotransferase_N"/>
</dbReference>
<evidence type="ECO:0000256" key="4">
    <source>
        <dbReference type="ARBA" id="ARBA00022691"/>
    </source>
</evidence>
<evidence type="ECO:0000313" key="20">
    <source>
        <dbReference type="Proteomes" id="UP000521379"/>
    </source>
</evidence>
<evidence type="ECO:0000256" key="7">
    <source>
        <dbReference type="ARBA" id="ARBA00023004"/>
    </source>
</evidence>
<dbReference type="SFLD" id="SFLDS00029">
    <property type="entry name" value="Radical_SAM"/>
    <property type="match status" value="1"/>
</dbReference>
<dbReference type="SFLD" id="SFLDG01082">
    <property type="entry name" value="B12-binding_domain_containing"/>
    <property type="match status" value="1"/>
</dbReference>
<dbReference type="FunFam" id="3.80.30.20:FF:000001">
    <property type="entry name" value="tRNA-2-methylthio-N(6)-dimethylallyladenosine synthase 2"/>
    <property type="match status" value="1"/>
</dbReference>
<keyword evidence="3 14" id="KW-0808">Transferase</keyword>
<reference evidence="19 20" key="1">
    <citation type="submission" date="2020-02" db="EMBL/GenBank/DDBJ databases">
        <authorList>
            <person name="Sun Q."/>
        </authorList>
    </citation>
    <scope>NUCLEOTIDE SEQUENCE [LARGE SCALE GENOMIC DNA]</scope>
    <source>
        <strain evidence="19 20">YIM 13062</strain>
    </source>
</reference>
<evidence type="ECO:0000256" key="2">
    <source>
        <dbReference type="ARBA" id="ARBA00022485"/>
    </source>
</evidence>
<feature type="binding site" evidence="14">
    <location>
        <position position="199"/>
    </location>
    <ligand>
        <name>[4Fe-4S] cluster</name>
        <dbReference type="ChEBI" id="CHEBI:49883"/>
        <label>2</label>
        <note>4Fe-4S-S-AdoMet</note>
    </ligand>
</feature>
<feature type="compositionally biased region" description="Polar residues" evidence="15">
    <location>
        <begin position="9"/>
        <end position="29"/>
    </location>
</feature>
<evidence type="ECO:0000256" key="10">
    <source>
        <dbReference type="ARBA" id="ARBA00051425"/>
    </source>
</evidence>
<feature type="binding site" evidence="14">
    <location>
        <position position="84"/>
    </location>
    <ligand>
        <name>[4Fe-4S] cluster</name>
        <dbReference type="ChEBI" id="CHEBI:49883"/>
        <label>1</label>
    </ligand>
</feature>
<evidence type="ECO:0000256" key="8">
    <source>
        <dbReference type="ARBA" id="ARBA00023014"/>
    </source>
</evidence>
<dbReference type="EC" id="2.8.4.3" evidence="9 14"/>
<keyword evidence="7 14" id="KW-0408">Iron</keyword>
<dbReference type="GO" id="GO:0046872">
    <property type="term" value="F:metal ion binding"/>
    <property type="evidence" value="ECO:0007669"/>
    <property type="project" value="UniProtKB-KW"/>
</dbReference>
<dbReference type="Pfam" id="PF00919">
    <property type="entry name" value="UPF0004"/>
    <property type="match status" value="1"/>
</dbReference>
<keyword evidence="6 14" id="KW-0479">Metal-binding</keyword>
<evidence type="ECO:0000256" key="3">
    <source>
        <dbReference type="ARBA" id="ARBA00022679"/>
    </source>
</evidence>
<dbReference type="InterPro" id="IPR020612">
    <property type="entry name" value="Methylthiotransferase_CS"/>
</dbReference>
<dbReference type="CDD" id="cd01335">
    <property type="entry name" value="Radical_SAM"/>
    <property type="match status" value="1"/>
</dbReference>
<dbReference type="NCBIfam" id="TIGR00089">
    <property type="entry name" value="MiaB/RimO family radical SAM methylthiotransferase"/>
    <property type="match status" value="1"/>
</dbReference>
<dbReference type="Gene3D" id="3.40.50.12160">
    <property type="entry name" value="Methylthiotransferase, N-terminal domain"/>
    <property type="match status" value="1"/>
</dbReference>
<evidence type="ECO:0000256" key="9">
    <source>
        <dbReference type="ARBA" id="ARBA00033765"/>
    </source>
</evidence>
<keyword evidence="8 14" id="KW-0411">Iron-sulfur</keyword>
<dbReference type="PANTHER" id="PTHR43020">
    <property type="entry name" value="CDK5 REGULATORY SUBUNIT-ASSOCIATED PROTEIN 1"/>
    <property type="match status" value="1"/>
</dbReference>
<dbReference type="Proteomes" id="UP000521379">
    <property type="component" value="Unassembled WGS sequence"/>
</dbReference>
<comment type="function">
    <text evidence="1 14">Catalyzes the methylthiolation of N6-(dimethylallyl)adenosine (i(6)A), leading to the formation of 2-methylthio-N6-(dimethylallyl)adenosine (ms(2)i(6)A) at position 37 in tRNAs that read codons beginning with uridine.</text>
</comment>
<dbReference type="InterPro" id="IPR005839">
    <property type="entry name" value="Methylthiotransferase"/>
</dbReference>
<proteinExistence type="inferred from homology"/>
<feature type="region of interest" description="Disordered" evidence="15">
    <location>
        <begin position="1"/>
        <end position="33"/>
    </location>
</feature>
<accession>A0A846U4L9</accession>
<keyword evidence="20" id="KW-1185">Reference proteome</keyword>
<evidence type="ECO:0000259" key="17">
    <source>
        <dbReference type="PROSITE" id="PS51449"/>
    </source>
</evidence>
<comment type="catalytic activity">
    <reaction evidence="10 14">
        <text>N(6)-dimethylallyladenosine(37) in tRNA + (sulfur carrier)-SH + AH2 + 2 S-adenosyl-L-methionine = 2-methylsulfanyl-N(6)-dimethylallyladenosine(37) in tRNA + (sulfur carrier)-H + 5'-deoxyadenosine + L-methionine + A + S-adenosyl-L-homocysteine + 2 H(+)</text>
        <dbReference type="Rhea" id="RHEA:37067"/>
        <dbReference type="Rhea" id="RHEA-COMP:10375"/>
        <dbReference type="Rhea" id="RHEA-COMP:10376"/>
        <dbReference type="Rhea" id="RHEA-COMP:14737"/>
        <dbReference type="Rhea" id="RHEA-COMP:14739"/>
        <dbReference type="ChEBI" id="CHEBI:13193"/>
        <dbReference type="ChEBI" id="CHEBI:15378"/>
        <dbReference type="ChEBI" id="CHEBI:17319"/>
        <dbReference type="ChEBI" id="CHEBI:17499"/>
        <dbReference type="ChEBI" id="CHEBI:29917"/>
        <dbReference type="ChEBI" id="CHEBI:57844"/>
        <dbReference type="ChEBI" id="CHEBI:57856"/>
        <dbReference type="ChEBI" id="CHEBI:59789"/>
        <dbReference type="ChEBI" id="CHEBI:64428"/>
        <dbReference type="ChEBI" id="CHEBI:74415"/>
        <dbReference type="ChEBI" id="CHEBI:74417"/>
        <dbReference type="EC" id="2.8.4.3"/>
    </reaction>
</comment>
<comment type="similarity">
    <text evidence="14">Belongs to the methylthiotransferase family. MiaB subfamily.</text>
</comment>
<dbReference type="PROSITE" id="PS50926">
    <property type="entry name" value="TRAM"/>
    <property type="match status" value="1"/>
</dbReference>
<dbReference type="NCBIfam" id="TIGR01574">
    <property type="entry name" value="miaB-methiolase"/>
    <property type="match status" value="1"/>
</dbReference>
<dbReference type="InterPro" id="IPR038135">
    <property type="entry name" value="Methylthiotransferase_N_sf"/>
</dbReference>
<name>A0A846U4L9_9MICC</name>
<dbReference type="InterPro" id="IPR023404">
    <property type="entry name" value="rSAM_horseshoe"/>
</dbReference>
<comment type="cofactor">
    <cofactor evidence="14">
        <name>[4Fe-4S] cluster</name>
        <dbReference type="ChEBI" id="CHEBI:49883"/>
    </cofactor>
    <text evidence="14">Binds 2 [4Fe-4S] clusters. One cluster is coordinated with 3 cysteines and an exchangeable S-adenosyl-L-methionine.</text>
</comment>
<dbReference type="InterPro" id="IPR007197">
    <property type="entry name" value="rSAM"/>
</dbReference>
<dbReference type="Gene3D" id="3.80.30.20">
    <property type="entry name" value="tm_1862 like domain"/>
    <property type="match status" value="1"/>
</dbReference>
<dbReference type="HAMAP" id="MF_01864">
    <property type="entry name" value="tRNA_metthiotr_MiaB"/>
    <property type="match status" value="1"/>
</dbReference>
<protein>
    <recommendedName>
        <fullName evidence="11 14">tRNA-2-methylthio-N(6)-dimethylallyladenosine synthase</fullName>
        <ecNumber evidence="9 14">2.8.4.3</ecNumber>
    </recommendedName>
    <alternativeName>
        <fullName evidence="13 14">(Dimethylallyl)adenosine tRNA methylthiotransferase MiaB</fullName>
    </alternativeName>
    <alternativeName>
        <fullName evidence="12 14">tRNA-i(6)A37 methylthiotransferase</fullName>
    </alternativeName>
</protein>
<dbReference type="GO" id="GO:0035597">
    <property type="term" value="F:tRNA-2-methylthio-N(6)-dimethylallyladenosine(37) synthase activity"/>
    <property type="evidence" value="ECO:0007669"/>
    <property type="project" value="UniProtKB-EC"/>
</dbReference>
<evidence type="ECO:0000256" key="6">
    <source>
        <dbReference type="ARBA" id="ARBA00022723"/>
    </source>
</evidence>
<feature type="domain" description="TRAM" evidence="16">
    <location>
        <begin position="411"/>
        <end position="481"/>
    </location>
</feature>
<dbReference type="Pfam" id="PF04055">
    <property type="entry name" value="Radical_SAM"/>
    <property type="match status" value="1"/>
</dbReference>
<evidence type="ECO:0000259" key="18">
    <source>
        <dbReference type="PROSITE" id="PS51918"/>
    </source>
</evidence>
<comment type="subcellular location">
    <subcellularLocation>
        <location evidence="14">Cytoplasm</location>
    </subcellularLocation>
</comment>
<feature type="binding site" evidence="14">
    <location>
        <position position="196"/>
    </location>
    <ligand>
        <name>[4Fe-4S] cluster</name>
        <dbReference type="ChEBI" id="CHEBI:49883"/>
        <label>2</label>
        <note>4Fe-4S-S-AdoMet</note>
    </ligand>
</feature>
<evidence type="ECO:0000259" key="16">
    <source>
        <dbReference type="PROSITE" id="PS50926"/>
    </source>
</evidence>
<dbReference type="InterPro" id="IPR006638">
    <property type="entry name" value="Elp3/MiaA/NifB-like_rSAM"/>
</dbReference>
<evidence type="ECO:0000256" key="12">
    <source>
        <dbReference type="ARBA" id="ARBA00080698"/>
    </source>
</evidence>
<keyword evidence="4 14" id="KW-0949">S-adenosyl-L-methionine</keyword>
<evidence type="ECO:0000256" key="11">
    <source>
        <dbReference type="ARBA" id="ARBA00068570"/>
    </source>
</evidence>
<dbReference type="RefSeq" id="WP_119933276.1">
    <property type="nucleotide sequence ID" value="NZ_JAAVUN010000011.1"/>
</dbReference>
<dbReference type="GO" id="GO:0051539">
    <property type="term" value="F:4 iron, 4 sulfur cluster binding"/>
    <property type="evidence" value="ECO:0007669"/>
    <property type="project" value="UniProtKB-UniRule"/>
</dbReference>
<dbReference type="EMBL" id="JAAVUN010000011">
    <property type="protein sequence ID" value="NKE09711.1"/>
    <property type="molecule type" value="Genomic_DNA"/>
</dbReference>
<evidence type="ECO:0000313" key="19">
    <source>
        <dbReference type="EMBL" id="NKE09711.1"/>
    </source>
</evidence>
<dbReference type="InterPro" id="IPR006463">
    <property type="entry name" value="MiaB_methiolase"/>
</dbReference>
<dbReference type="AlphaFoldDB" id="A0A846U4L9"/>
<feature type="binding site" evidence="14">
    <location>
        <position position="48"/>
    </location>
    <ligand>
        <name>[4Fe-4S] cluster</name>
        <dbReference type="ChEBI" id="CHEBI:49883"/>
        <label>1</label>
    </ligand>
</feature>
<comment type="subunit">
    <text evidence="14">Monomer.</text>
</comment>